<dbReference type="Pfam" id="PF00501">
    <property type="entry name" value="AMP-binding"/>
    <property type="match status" value="1"/>
</dbReference>
<evidence type="ECO:0000259" key="6">
    <source>
        <dbReference type="Pfam" id="PF00501"/>
    </source>
</evidence>
<organism evidence="8 9">
    <name type="scientific">Ferruginivarius sediminum</name>
    <dbReference type="NCBI Taxonomy" id="2661937"/>
    <lineage>
        <taxon>Bacteria</taxon>
        <taxon>Pseudomonadati</taxon>
        <taxon>Pseudomonadota</taxon>
        <taxon>Alphaproteobacteria</taxon>
        <taxon>Rhodospirillales</taxon>
        <taxon>Rhodospirillaceae</taxon>
        <taxon>Ferruginivarius</taxon>
    </lineage>
</organism>
<dbReference type="EC" id="6.2.1.44" evidence="4"/>
<dbReference type="PANTHER" id="PTHR43767">
    <property type="entry name" value="LONG-CHAIN-FATTY-ACID--COA LIGASE"/>
    <property type="match status" value="1"/>
</dbReference>
<reference evidence="8 9" key="1">
    <citation type="submission" date="2018-07" db="EMBL/GenBank/DDBJ databases">
        <title>Venubactetium sediminum gen. nov., sp. nov., isolated from a marine solar saltern.</title>
        <authorList>
            <person name="Wang S."/>
        </authorList>
    </citation>
    <scope>NUCLEOTIDE SEQUENCE [LARGE SCALE GENOMIC DNA]</scope>
    <source>
        <strain evidence="8 9">WD2A32</strain>
    </source>
</reference>
<sequence length="512" mass="56664">MLTGDMLRRSAYRFPDKPAILWDGTATLYRDLDASANRLAHALLNEGLEKGAKVAILCRNRPEYGTVFFGVARTGYVLVNVSVLYAPEELQYVLDKADVELLFFERALAEKVSAVEGRLPKLRKTVVIGGEAGGATTFEAYLQGQPEDEPDVELREDDPFCMTYTGGTTGRPKGVLASHRNRDTTAHTVMVEEAIDERDVVGIVTPLFHVAALNIMFQPAVLAGATCTFLTKWDTRAFARMVRETGMTAAFMVPTQVSMAVSDPEFDAADYATFRKLSFAGAPMPDWVQAEMMKRLPDVRITQIYGQSEVGVVAVLRPWYLPEKLGAVGRQAYNVDVRVVDPEGKPVAPGEVGEVVSKGDNVMLEYYGEPEQTAGFFKFSDGWGWTGDLATIDGEGFITLVDRSKDMIISGGENIYPKEIEDALYSHDAVAECAVFGIPDDKWGEVPAAHVRLKSEGGVSQEELEAHCAERLARFKRPRLIEFVTEFPKTPIGKIQKNVLKEPYWKGREKKI</sequence>
<dbReference type="AlphaFoldDB" id="A0A369TC00"/>
<evidence type="ECO:0000313" key="8">
    <source>
        <dbReference type="EMBL" id="RDD60446.1"/>
    </source>
</evidence>
<comment type="catalytic activity">
    <reaction evidence="3">
        <text>3-(methylsulfanyl)propanoate + ATP + CoA = 3-(methylsulfanyl)propanoyl-CoA + AMP + diphosphate</text>
        <dbReference type="Rhea" id="RHEA:43052"/>
        <dbReference type="ChEBI" id="CHEBI:30616"/>
        <dbReference type="ChEBI" id="CHEBI:33019"/>
        <dbReference type="ChEBI" id="CHEBI:49016"/>
        <dbReference type="ChEBI" id="CHEBI:57287"/>
        <dbReference type="ChEBI" id="CHEBI:82815"/>
        <dbReference type="ChEBI" id="CHEBI:456215"/>
        <dbReference type="EC" id="6.2.1.44"/>
    </reaction>
    <physiologicalReaction direction="left-to-right" evidence="3">
        <dbReference type="Rhea" id="RHEA:43053"/>
    </physiologicalReaction>
</comment>
<dbReference type="FunFam" id="3.30.300.30:FF:000008">
    <property type="entry name" value="2,3-dihydroxybenzoate-AMP ligase"/>
    <property type="match status" value="1"/>
</dbReference>
<evidence type="ECO:0000313" key="9">
    <source>
        <dbReference type="Proteomes" id="UP000253941"/>
    </source>
</evidence>
<dbReference type="InterPro" id="IPR045851">
    <property type="entry name" value="AMP-bd_C_sf"/>
</dbReference>
<dbReference type="PROSITE" id="PS00455">
    <property type="entry name" value="AMP_BINDING"/>
    <property type="match status" value="1"/>
</dbReference>
<dbReference type="Gene3D" id="3.40.50.12780">
    <property type="entry name" value="N-terminal domain of ligase-like"/>
    <property type="match status" value="1"/>
</dbReference>
<dbReference type="PANTHER" id="PTHR43767:SF7">
    <property type="entry name" value="MEDIUM_LONG-CHAIN-FATTY-ACID--COA LIGASE FADD8"/>
    <property type="match status" value="1"/>
</dbReference>
<keyword evidence="9" id="KW-1185">Reference proteome</keyword>
<keyword evidence="2 8" id="KW-0436">Ligase</keyword>
<dbReference type="EMBL" id="QPMH01000027">
    <property type="protein sequence ID" value="RDD60446.1"/>
    <property type="molecule type" value="Genomic_DNA"/>
</dbReference>
<dbReference type="InterPro" id="IPR025110">
    <property type="entry name" value="AMP-bd_C"/>
</dbReference>
<dbReference type="InterPro" id="IPR050237">
    <property type="entry name" value="ATP-dep_AMP-bd_enzyme"/>
</dbReference>
<name>A0A369TC00_9PROT</name>
<dbReference type="InterPro" id="IPR000873">
    <property type="entry name" value="AMP-dep_synth/lig_dom"/>
</dbReference>
<evidence type="ECO:0000256" key="3">
    <source>
        <dbReference type="ARBA" id="ARBA00051915"/>
    </source>
</evidence>
<dbReference type="Gene3D" id="3.30.300.30">
    <property type="match status" value="1"/>
</dbReference>
<feature type="domain" description="AMP-binding enzyme C-terminal" evidence="7">
    <location>
        <begin position="419"/>
        <end position="494"/>
    </location>
</feature>
<evidence type="ECO:0000259" key="7">
    <source>
        <dbReference type="Pfam" id="PF13193"/>
    </source>
</evidence>
<gene>
    <name evidence="8" type="ORF">DRB17_18160</name>
</gene>
<evidence type="ECO:0000256" key="5">
    <source>
        <dbReference type="ARBA" id="ARBA00067668"/>
    </source>
</evidence>
<evidence type="ECO:0000256" key="1">
    <source>
        <dbReference type="ARBA" id="ARBA00006432"/>
    </source>
</evidence>
<proteinExistence type="inferred from homology"/>
<protein>
    <recommendedName>
        <fullName evidence="5">3-methylmercaptopropionyl-CoA ligase</fullName>
        <ecNumber evidence="4">6.2.1.44</ecNumber>
    </recommendedName>
</protein>
<dbReference type="GO" id="GO:0016877">
    <property type="term" value="F:ligase activity, forming carbon-sulfur bonds"/>
    <property type="evidence" value="ECO:0007669"/>
    <property type="project" value="UniProtKB-ARBA"/>
</dbReference>
<evidence type="ECO:0000256" key="4">
    <source>
        <dbReference type="ARBA" id="ARBA00066616"/>
    </source>
</evidence>
<comment type="similarity">
    <text evidence="1">Belongs to the ATP-dependent AMP-binding enzyme family.</text>
</comment>
<dbReference type="InterPro" id="IPR042099">
    <property type="entry name" value="ANL_N_sf"/>
</dbReference>
<dbReference type="SUPFAM" id="SSF56801">
    <property type="entry name" value="Acetyl-CoA synthetase-like"/>
    <property type="match status" value="1"/>
</dbReference>
<feature type="domain" description="AMP-dependent synthetase/ligase" evidence="6">
    <location>
        <begin position="7"/>
        <end position="367"/>
    </location>
</feature>
<accession>A0A369TC00</accession>
<dbReference type="InterPro" id="IPR020845">
    <property type="entry name" value="AMP-binding_CS"/>
</dbReference>
<dbReference type="Proteomes" id="UP000253941">
    <property type="component" value="Unassembled WGS sequence"/>
</dbReference>
<evidence type="ECO:0000256" key="2">
    <source>
        <dbReference type="ARBA" id="ARBA00022598"/>
    </source>
</evidence>
<dbReference type="Pfam" id="PF13193">
    <property type="entry name" value="AMP-binding_C"/>
    <property type="match status" value="1"/>
</dbReference>
<comment type="caution">
    <text evidence="8">The sequence shown here is derived from an EMBL/GenBank/DDBJ whole genome shotgun (WGS) entry which is preliminary data.</text>
</comment>